<evidence type="ECO:0000256" key="1">
    <source>
        <dbReference type="ARBA" id="ARBA00009508"/>
    </source>
</evidence>
<organism evidence="3 4">
    <name type="scientific">Dentipellis fragilis</name>
    <dbReference type="NCBI Taxonomy" id="205917"/>
    <lineage>
        <taxon>Eukaryota</taxon>
        <taxon>Fungi</taxon>
        <taxon>Dikarya</taxon>
        <taxon>Basidiomycota</taxon>
        <taxon>Agaricomycotina</taxon>
        <taxon>Agaricomycetes</taxon>
        <taxon>Russulales</taxon>
        <taxon>Hericiaceae</taxon>
        <taxon>Dentipellis</taxon>
    </lineage>
</organism>
<dbReference type="CDD" id="cd20265">
    <property type="entry name" value="Complex1_LYR_ETFRF1_LYRM5"/>
    <property type="match status" value="1"/>
</dbReference>
<protein>
    <recommendedName>
        <fullName evidence="2">Complex 1 LYR protein domain-containing protein</fullName>
    </recommendedName>
</protein>
<dbReference type="PANTHER" id="PTHR21024">
    <property type="entry name" value="GROWTH HORMONE-INDUCIBLE SOLUBLE PROTEIN-RELATED"/>
    <property type="match status" value="1"/>
</dbReference>
<dbReference type="EMBL" id="SEOQ01000019">
    <property type="protein sequence ID" value="TFY72288.1"/>
    <property type="molecule type" value="Genomic_DNA"/>
</dbReference>
<dbReference type="InterPro" id="IPR045296">
    <property type="entry name" value="Complex1_LYR_ETFRF1_LYRM5"/>
</dbReference>
<gene>
    <name evidence="3" type="ORF">EVG20_g721</name>
</gene>
<dbReference type="Pfam" id="PF05347">
    <property type="entry name" value="Complex1_LYR"/>
    <property type="match status" value="1"/>
</dbReference>
<proteinExistence type="inferred from homology"/>
<dbReference type="GO" id="GO:0090324">
    <property type="term" value="P:negative regulation of oxidative phosphorylation"/>
    <property type="evidence" value="ECO:0007669"/>
    <property type="project" value="InterPro"/>
</dbReference>
<accession>A0A4Y9ZEU5</accession>
<dbReference type="GO" id="GO:0005739">
    <property type="term" value="C:mitochondrion"/>
    <property type="evidence" value="ECO:0007669"/>
    <property type="project" value="TreeGrafter"/>
</dbReference>
<feature type="domain" description="Complex 1 LYR protein" evidence="2">
    <location>
        <begin position="55"/>
        <end position="105"/>
    </location>
</feature>
<name>A0A4Y9ZEU5_9AGAM</name>
<evidence type="ECO:0000259" key="2">
    <source>
        <dbReference type="Pfam" id="PF05347"/>
    </source>
</evidence>
<dbReference type="STRING" id="205917.A0A4Y9ZEU5"/>
<evidence type="ECO:0000313" key="3">
    <source>
        <dbReference type="EMBL" id="TFY72288.1"/>
    </source>
</evidence>
<reference evidence="3 4" key="1">
    <citation type="submission" date="2019-02" db="EMBL/GenBank/DDBJ databases">
        <title>Genome sequencing of the rare red list fungi Dentipellis fragilis.</title>
        <authorList>
            <person name="Buettner E."/>
            <person name="Kellner H."/>
        </authorList>
    </citation>
    <scope>NUCLEOTIDE SEQUENCE [LARGE SCALE GENOMIC DNA]</scope>
    <source>
        <strain evidence="3 4">DSM 105465</strain>
    </source>
</reference>
<dbReference type="AlphaFoldDB" id="A0A4Y9ZEU5"/>
<dbReference type="Proteomes" id="UP000298327">
    <property type="component" value="Unassembled WGS sequence"/>
</dbReference>
<dbReference type="PANTHER" id="PTHR21024:SF0">
    <property type="entry name" value="ELECTRON TRANSFER FLAVOPROTEIN REGULATORY FACTOR 1"/>
    <property type="match status" value="1"/>
</dbReference>
<comment type="similarity">
    <text evidence="1">Belongs to the complex I LYR family.</text>
</comment>
<evidence type="ECO:0000313" key="4">
    <source>
        <dbReference type="Proteomes" id="UP000298327"/>
    </source>
</evidence>
<dbReference type="InterPro" id="IPR052000">
    <property type="entry name" value="ETFRF1"/>
</dbReference>
<keyword evidence="4" id="KW-1185">Reference proteome</keyword>
<comment type="caution">
    <text evidence="3">The sequence shown here is derived from an EMBL/GenBank/DDBJ whole genome shotgun (WGS) entry which is preliminary data.</text>
</comment>
<dbReference type="InterPro" id="IPR008011">
    <property type="entry name" value="Complex1_LYR_dom"/>
</dbReference>
<dbReference type="OrthoDB" id="10258445at2759"/>
<sequence>MHTAVGAAVGPAADVAKGASGTCAFRLWSAAGAAAASTPPSFVTLAMPGNATRYRVLALYKELHRLGRDYPDPSYDFNGRMRRMFERNRNLTDPEEIDKALKLGEYIKNDAGALLSEEVSTPETDVPPTPTTANRRAVRTAVAEETCRRVAVSHPMSPAQQGAIHIEPFVTGFPSMAMVKIGCIALGPSAGDGVLHPSHLEMHHDSR</sequence>
<dbReference type="GO" id="GO:0022904">
    <property type="term" value="P:respiratory electron transport chain"/>
    <property type="evidence" value="ECO:0007669"/>
    <property type="project" value="TreeGrafter"/>
</dbReference>